<dbReference type="RefSeq" id="WP_144305905.1">
    <property type="nucleotide sequence ID" value="NZ_CP039543.1"/>
</dbReference>
<evidence type="ECO:0000259" key="6">
    <source>
        <dbReference type="Pfam" id="PF00137"/>
    </source>
</evidence>
<feature type="transmembrane region" description="Helical" evidence="5">
    <location>
        <begin position="137"/>
        <end position="157"/>
    </location>
</feature>
<evidence type="ECO:0000313" key="10">
    <source>
        <dbReference type="Proteomes" id="UP000503251"/>
    </source>
</evidence>
<protein>
    <submittedName>
        <fullName evidence="8">V-type ATP synthase subunit K</fullName>
    </submittedName>
</protein>
<dbReference type="OrthoDB" id="9806679at2"/>
<evidence type="ECO:0000256" key="3">
    <source>
        <dbReference type="ARBA" id="ARBA00022989"/>
    </source>
</evidence>
<feature type="transmembrane region" description="Helical" evidence="5">
    <location>
        <begin position="52"/>
        <end position="76"/>
    </location>
</feature>
<evidence type="ECO:0000313" key="7">
    <source>
        <dbReference type="EMBL" id="QJT09227.1"/>
    </source>
</evidence>
<dbReference type="Pfam" id="PF00137">
    <property type="entry name" value="ATP-synt_C"/>
    <property type="match status" value="1"/>
</dbReference>
<evidence type="ECO:0000313" key="8">
    <source>
        <dbReference type="EMBL" id="TVM32722.1"/>
    </source>
</evidence>
<accession>A0A6P1ZEB6</accession>
<proteinExistence type="predicted"/>
<evidence type="ECO:0000256" key="4">
    <source>
        <dbReference type="ARBA" id="ARBA00023136"/>
    </source>
</evidence>
<evidence type="ECO:0000256" key="1">
    <source>
        <dbReference type="ARBA" id="ARBA00004141"/>
    </source>
</evidence>
<evidence type="ECO:0000256" key="2">
    <source>
        <dbReference type="ARBA" id="ARBA00022692"/>
    </source>
</evidence>
<organism evidence="8 9">
    <name type="scientific">Oceanidesulfovibrio marinus</name>
    <dbReference type="NCBI Taxonomy" id="370038"/>
    <lineage>
        <taxon>Bacteria</taxon>
        <taxon>Pseudomonadati</taxon>
        <taxon>Thermodesulfobacteriota</taxon>
        <taxon>Desulfovibrionia</taxon>
        <taxon>Desulfovibrionales</taxon>
        <taxon>Desulfovibrionaceae</taxon>
        <taxon>Oceanidesulfovibrio</taxon>
    </lineage>
</organism>
<evidence type="ECO:0000313" key="9">
    <source>
        <dbReference type="Proteomes" id="UP000434052"/>
    </source>
</evidence>
<keyword evidence="10" id="KW-1185">Reference proteome</keyword>
<evidence type="ECO:0000256" key="5">
    <source>
        <dbReference type="SAM" id="Phobius"/>
    </source>
</evidence>
<keyword evidence="4 5" id="KW-0472">Membrane</keyword>
<feature type="transmembrane region" description="Helical" evidence="5">
    <location>
        <begin position="97"/>
        <end position="117"/>
    </location>
</feature>
<sequence>MDIQLMAALGKAGAAAALGLSAAGSALGTGTAGMAAIGAWKKRYAQNKAAPFILITFIGAPLSQTIYGMILMNAMVGLCNDALAAAAQGGAAAMINWPAMLVAGFIGGLAMGASAYFQGKAGAAASDALGETGQGFGNYLMTLGVVETVALFVMVFIQGTLAAGG</sequence>
<comment type="subcellular location">
    <subcellularLocation>
        <location evidence="1">Membrane</location>
        <topology evidence="1">Multi-pass membrane protein</topology>
    </subcellularLocation>
</comment>
<dbReference type="EMBL" id="QMIF01000009">
    <property type="protein sequence ID" value="TVM32722.1"/>
    <property type="molecule type" value="Genomic_DNA"/>
</dbReference>
<reference evidence="7 10" key="2">
    <citation type="submission" date="2019-04" db="EMBL/GenBank/DDBJ databases">
        <title>Isolation and culture of sulfate reducing bacteria from the cold seep of the South China Sea.</title>
        <authorList>
            <person name="Sun C."/>
            <person name="Liu R."/>
        </authorList>
    </citation>
    <scope>NUCLEOTIDE SEQUENCE [LARGE SCALE GENOMIC DNA]</scope>
    <source>
        <strain evidence="7 10">CS1</strain>
    </source>
</reference>
<dbReference type="Proteomes" id="UP000434052">
    <property type="component" value="Unassembled WGS sequence"/>
</dbReference>
<dbReference type="AlphaFoldDB" id="A0A6P1ZEB6"/>
<dbReference type="EMBL" id="CP039543">
    <property type="protein sequence ID" value="QJT09227.1"/>
    <property type="molecule type" value="Genomic_DNA"/>
</dbReference>
<dbReference type="Gene3D" id="1.20.120.610">
    <property type="entry name" value="lithium bound rotor ring of v- atpase"/>
    <property type="match status" value="1"/>
</dbReference>
<name>A0A6P1ZEB6_9BACT</name>
<dbReference type="GO" id="GO:0033177">
    <property type="term" value="C:proton-transporting two-sector ATPase complex, proton-transporting domain"/>
    <property type="evidence" value="ECO:0007669"/>
    <property type="project" value="InterPro"/>
</dbReference>
<dbReference type="GO" id="GO:0015078">
    <property type="term" value="F:proton transmembrane transporter activity"/>
    <property type="evidence" value="ECO:0007669"/>
    <property type="project" value="InterPro"/>
</dbReference>
<dbReference type="InterPro" id="IPR035921">
    <property type="entry name" value="F/V-ATP_Csub_sf"/>
</dbReference>
<gene>
    <name evidence="8" type="ORF">DQK91_13490</name>
    <name evidence="7" type="ORF">E8L03_09875</name>
</gene>
<keyword evidence="3 5" id="KW-1133">Transmembrane helix</keyword>
<dbReference type="InterPro" id="IPR002379">
    <property type="entry name" value="ATPase_proteolipid_c-like_dom"/>
</dbReference>
<keyword evidence="2 5" id="KW-0812">Transmembrane</keyword>
<dbReference type="SUPFAM" id="SSF81333">
    <property type="entry name" value="F1F0 ATP synthase subunit C"/>
    <property type="match status" value="1"/>
</dbReference>
<feature type="domain" description="V-ATPase proteolipid subunit C-like" evidence="6">
    <location>
        <begin position="101"/>
        <end position="156"/>
    </location>
</feature>
<reference evidence="8 9" key="1">
    <citation type="submission" date="2018-06" db="EMBL/GenBank/DDBJ databases">
        <title>Complete genome of Desulfovibrio marinus P48SEP.</title>
        <authorList>
            <person name="Crispim J.S."/>
            <person name="Vidigal P.M.P."/>
            <person name="Silva L.C.F."/>
            <person name="Araujo L.C."/>
            <person name="Laguardia C.N."/>
            <person name="Dias R.S."/>
            <person name="Sousa M.P."/>
            <person name="Paula S.O."/>
            <person name="Silva C."/>
        </authorList>
    </citation>
    <scope>NUCLEOTIDE SEQUENCE [LARGE SCALE GENOMIC DNA]</scope>
    <source>
        <strain evidence="8 9">P48SEP</strain>
    </source>
</reference>
<dbReference type="NCBIfam" id="NF005174">
    <property type="entry name" value="PRK06649.1"/>
    <property type="match status" value="1"/>
</dbReference>
<dbReference type="Proteomes" id="UP000503251">
    <property type="component" value="Chromosome"/>
</dbReference>